<protein>
    <submittedName>
        <fullName evidence="1">Uncharacterized protein</fullName>
    </submittedName>
</protein>
<evidence type="ECO:0000313" key="1">
    <source>
        <dbReference type="EMBL" id="JAA92182.1"/>
    </source>
</evidence>
<reference evidence="1" key="1">
    <citation type="journal article" date="2013" name="BMC Genomics">
        <title>Unscrambling butterfly oogenesis.</title>
        <authorList>
            <person name="Carter J.M."/>
            <person name="Baker S.C."/>
            <person name="Pink R."/>
            <person name="Carter D.R."/>
            <person name="Collins A."/>
            <person name="Tomlin J."/>
            <person name="Gibbs M."/>
            <person name="Breuker C.J."/>
        </authorList>
    </citation>
    <scope>NUCLEOTIDE SEQUENCE</scope>
    <source>
        <tissue evidence="1">Ovary</tissue>
    </source>
</reference>
<sequence length="106" mass="11804">MIEAAKDLHIKGLQEMNLSVTKTVTQSKETEMLSTDTSGVNIDEDDISYYEIHKQNDEIIRHGLDIVSMTEPTSVSLLCRASDSDSLYELRMSDDKNVVNPAVLTA</sequence>
<dbReference type="AlphaFoldDB" id="S4Q055"/>
<organism evidence="1">
    <name type="scientific">Pararge aegeria</name>
    <name type="common">speckled wood butterfly</name>
    <dbReference type="NCBI Taxonomy" id="116150"/>
    <lineage>
        <taxon>Eukaryota</taxon>
        <taxon>Metazoa</taxon>
        <taxon>Ecdysozoa</taxon>
        <taxon>Arthropoda</taxon>
        <taxon>Hexapoda</taxon>
        <taxon>Insecta</taxon>
        <taxon>Pterygota</taxon>
        <taxon>Neoptera</taxon>
        <taxon>Endopterygota</taxon>
        <taxon>Lepidoptera</taxon>
        <taxon>Glossata</taxon>
        <taxon>Ditrysia</taxon>
        <taxon>Papilionoidea</taxon>
        <taxon>Nymphalidae</taxon>
        <taxon>Satyrinae</taxon>
        <taxon>Satyrini</taxon>
        <taxon>Parargina</taxon>
        <taxon>Pararge</taxon>
    </lineage>
</organism>
<dbReference type="EMBL" id="GAIX01000378">
    <property type="protein sequence ID" value="JAA92182.1"/>
    <property type="molecule type" value="Transcribed_RNA"/>
</dbReference>
<reference evidence="1" key="2">
    <citation type="submission" date="2013-05" db="EMBL/GenBank/DDBJ databases">
        <authorList>
            <person name="Carter J.-M."/>
            <person name="Baker S.C."/>
            <person name="Pink R."/>
            <person name="Carter D.R.F."/>
            <person name="Collins A."/>
            <person name="Tomlin J."/>
            <person name="Gibbs M."/>
            <person name="Breuker C.J."/>
        </authorList>
    </citation>
    <scope>NUCLEOTIDE SEQUENCE</scope>
    <source>
        <tissue evidence="1">Ovary</tissue>
    </source>
</reference>
<feature type="non-terminal residue" evidence="1">
    <location>
        <position position="106"/>
    </location>
</feature>
<proteinExistence type="predicted"/>
<name>S4Q055_9NEOP</name>
<accession>S4Q055</accession>